<dbReference type="PANTHER" id="PTHR43592:SF15">
    <property type="entry name" value="CAAX AMINO TERMINAL PROTEASE FAMILY PROTEIN"/>
    <property type="match status" value="1"/>
</dbReference>
<sequence>MNDESRKLSFGDYFERAMVFVGLFIIVGIVQLPLQLIILGHFSNLINLLIGALYLIGFAVAIGIAFYIFKRYAKPATKLPLTGNNIKWIVYSWLAFFVIEIVLGMLNQAVYHVNQTSNNEVIQKMMTSSHLTLVLMGITAVFCSPILEELVFRGFLIGAFFNAKSFWAPIIVSAVIFSMAHMETINVISFLTYALLGGILGYLFVKTRNIKVSIGLHFLNNLIAVGMMIAQIVMVN</sequence>
<dbReference type="EMBL" id="BKAM01000042">
    <property type="protein sequence ID" value="GEP72969.1"/>
    <property type="molecule type" value="Genomic_DNA"/>
</dbReference>
<feature type="transmembrane region" description="Helical" evidence="2">
    <location>
        <begin position="90"/>
        <end position="110"/>
    </location>
</feature>
<feature type="transmembrane region" description="Helical" evidence="2">
    <location>
        <begin position="154"/>
        <end position="179"/>
    </location>
</feature>
<dbReference type="STRING" id="1423795.FD12_GL000198"/>
<dbReference type="RefSeq" id="WP_056982581.1">
    <property type="nucleotide sequence ID" value="NZ_BKAM01000042.1"/>
</dbReference>
<feature type="transmembrane region" description="Helical" evidence="2">
    <location>
        <begin position="130"/>
        <end position="147"/>
    </location>
</feature>
<feature type="transmembrane region" description="Helical" evidence="2">
    <location>
        <begin position="20"/>
        <end position="42"/>
    </location>
</feature>
<evidence type="ECO:0000256" key="1">
    <source>
        <dbReference type="ARBA" id="ARBA00009067"/>
    </source>
</evidence>
<evidence type="ECO:0000313" key="4">
    <source>
        <dbReference type="EMBL" id="GEP72969.1"/>
    </source>
</evidence>
<evidence type="ECO:0000256" key="2">
    <source>
        <dbReference type="SAM" id="Phobius"/>
    </source>
</evidence>
<protein>
    <submittedName>
        <fullName evidence="4">CAAX amino protease</fullName>
    </submittedName>
</protein>
<evidence type="ECO:0000313" key="5">
    <source>
        <dbReference type="Proteomes" id="UP000321569"/>
    </source>
</evidence>
<reference evidence="4 5" key="1">
    <citation type="submission" date="2019-07" db="EMBL/GenBank/DDBJ databases">
        <title>Whole genome shotgun sequence of Lactobacillus rapi NBRC 109618.</title>
        <authorList>
            <person name="Hosoyama A."/>
            <person name="Uohara A."/>
            <person name="Ohji S."/>
            <person name="Ichikawa N."/>
        </authorList>
    </citation>
    <scope>NUCLEOTIDE SEQUENCE [LARGE SCALE GENOMIC DNA]</scope>
    <source>
        <strain evidence="4 5">NBRC 109618</strain>
    </source>
</reference>
<dbReference type="GO" id="GO:0080120">
    <property type="term" value="P:CAAX-box protein maturation"/>
    <property type="evidence" value="ECO:0007669"/>
    <property type="project" value="UniProtKB-ARBA"/>
</dbReference>
<gene>
    <name evidence="4" type="ORF">LRA02_18370</name>
</gene>
<feature type="transmembrane region" description="Helical" evidence="2">
    <location>
        <begin position="217"/>
        <end position="235"/>
    </location>
</feature>
<keyword evidence="2" id="KW-0812">Transmembrane</keyword>
<dbReference type="Proteomes" id="UP000321569">
    <property type="component" value="Unassembled WGS sequence"/>
</dbReference>
<keyword evidence="2" id="KW-1133">Transmembrane helix</keyword>
<keyword evidence="2" id="KW-0472">Membrane</keyword>
<name>A0A512PP48_9LACO</name>
<dbReference type="GO" id="GO:0006508">
    <property type="term" value="P:proteolysis"/>
    <property type="evidence" value="ECO:0007669"/>
    <property type="project" value="UniProtKB-KW"/>
</dbReference>
<proteinExistence type="inferred from homology"/>
<feature type="transmembrane region" description="Helical" evidence="2">
    <location>
        <begin position="185"/>
        <end position="205"/>
    </location>
</feature>
<comment type="caution">
    <text evidence="4">The sequence shown here is derived from an EMBL/GenBank/DDBJ whole genome shotgun (WGS) entry which is preliminary data.</text>
</comment>
<organism evidence="4 5">
    <name type="scientific">Lentilactobacillus rapi</name>
    <dbReference type="NCBI Taxonomy" id="481723"/>
    <lineage>
        <taxon>Bacteria</taxon>
        <taxon>Bacillati</taxon>
        <taxon>Bacillota</taxon>
        <taxon>Bacilli</taxon>
        <taxon>Lactobacillales</taxon>
        <taxon>Lactobacillaceae</taxon>
        <taxon>Lentilactobacillus</taxon>
    </lineage>
</organism>
<dbReference type="OrthoDB" id="8607342at2"/>
<dbReference type="GO" id="GO:0004175">
    <property type="term" value="F:endopeptidase activity"/>
    <property type="evidence" value="ECO:0007669"/>
    <property type="project" value="UniProtKB-ARBA"/>
</dbReference>
<keyword evidence="4" id="KW-0645">Protease</keyword>
<dbReference type="Pfam" id="PF02517">
    <property type="entry name" value="Rce1-like"/>
    <property type="match status" value="1"/>
</dbReference>
<dbReference type="PANTHER" id="PTHR43592">
    <property type="entry name" value="CAAX AMINO TERMINAL PROTEASE"/>
    <property type="match status" value="1"/>
</dbReference>
<evidence type="ECO:0000259" key="3">
    <source>
        <dbReference type="Pfam" id="PF02517"/>
    </source>
</evidence>
<comment type="similarity">
    <text evidence="1">Belongs to the UPF0177 family.</text>
</comment>
<accession>A0A512PP48</accession>
<keyword evidence="4" id="KW-0378">Hydrolase</keyword>
<feature type="transmembrane region" description="Helical" evidence="2">
    <location>
        <begin position="48"/>
        <end position="69"/>
    </location>
</feature>
<dbReference type="InterPro" id="IPR003675">
    <property type="entry name" value="Rce1/LyrA-like_dom"/>
</dbReference>
<feature type="domain" description="CAAX prenyl protease 2/Lysostaphin resistance protein A-like" evidence="3">
    <location>
        <begin position="132"/>
        <end position="223"/>
    </location>
</feature>
<dbReference type="AlphaFoldDB" id="A0A512PP48"/>